<evidence type="ECO:0000256" key="1">
    <source>
        <dbReference type="SAM" id="MobiDB-lite"/>
    </source>
</evidence>
<gene>
    <name evidence="2" type="ORF">AVEN_65179_1</name>
</gene>
<comment type="caution">
    <text evidence="2">The sequence shown here is derived from an EMBL/GenBank/DDBJ whole genome shotgun (WGS) entry which is preliminary data.</text>
</comment>
<name>A0A4Y2AFL0_ARAVE</name>
<sequence length="101" mass="11440">MNKRREVRPKEESATSTLPASGFSYKSRAESTSLPCLENKCETRRVYFHAISNAHTVVCPKASAVSTEICSFPTQRFNFLTKQLRCRMMLIRRRGVSPTPG</sequence>
<evidence type="ECO:0000313" key="2">
    <source>
        <dbReference type="EMBL" id="GBL78583.1"/>
    </source>
</evidence>
<evidence type="ECO:0000313" key="3">
    <source>
        <dbReference type="Proteomes" id="UP000499080"/>
    </source>
</evidence>
<dbReference type="AlphaFoldDB" id="A0A4Y2AFL0"/>
<keyword evidence="3" id="KW-1185">Reference proteome</keyword>
<accession>A0A4Y2AFL0</accession>
<organism evidence="2 3">
    <name type="scientific">Araneus ventricosus</name>
    <name type="common">Orbweaver spider</name>
    <name type="synonym">Epeira ventricosa</name>
    <dbReference type="NCBI Taxonomy" id="182803"/>
    <lineage>
        <taxon>Eukaryota</taxon>
        <taxon>Metazoa</taxon>
        <taxon>Ecdysozoa</taxon>
        <taxon>Arthropoda</taxon>
        <taxon>Chelicerata</taxon>
        <taxon>Arachnida</taxon>
        <taxon>Araneae</taxon>
        <taxon>Araneomorphae</taxon>
        <taxon>Entelegynae</taxon>
        <taxon>Araneoidea</taxon>
        <taxon>Araneidae</taxon>
        <taxon>Araneus</taxon>
    </lineage>
</organism>
<dbReference type="Proteomes" id="UP000499080">
    <property type="component" value="Unassembled WGS sequence"/>
</dbReference>
<protein>
    <submittedName>
        <fullName evidence="2">Uncharacterized protein</fullName>
    </submittedName>
</protein>
<feature type="region of interest" description="Disordered" evidence="1">
    <location>
        <begin position="1"/>
        <end position="21"/>
    </location>
</feature>
<proteinExistence type="predicted"/>
<dbReference type="EMBL" id="BGPR01000016">
    <property type="protein sequence ID" value="GBL78583.1"/>
    <property type="molecule type" value="Genomic_DNA"/>
</dbReference>
<reference evidence="2 3" key="1">
    <citation type="journal article" date="2019" name="Sci. Rep.">
        <title>Orb-weaving spider Araneus ventricosus genome elucidates the spidroin gene catalogue.</title>
        <authorList>
            <person name="Kono N."/>
            <person name="Nakamura H."/>
            <person name="Ohtoshi R."/>
            <person name="Moran D.A.P."/>
            <person name="Shinohara A."/>
            <person name="Yoshida Y."/>
            <person name="Fujiwara M."/>
            <person name="Mori M."/>
            <person name="Tomita M."/>
            <person name="Arakawa K."/>
        </authorList>
    </citation>
    <scope>NUCLEOTIDE SEQUENCE [LARGE SCALE GENOMIC DNA]</scope>
</reference>